<name>A0AAD9N479_9ANNE</name>
<dbReference type="CDD" id="cd19071">
    <property type="entry name" value="AKR_AKR1-5-like"/>
    <property type="match status" value="1"/>
</dbReference>
<dbReference type="EMBL" id="JAODUP010000211">
    <property type="protein sequence ID" value="KAK2156532.1"/>
    <property type="molecule type" value="Genomic_DNA"/>
</dbReference>
<keyword evidence="8" id="KW-1185">Reference proteome</keyword>
<dbReference type="SUPFAM" id="SSF51430">
    <property type="entry name" value="NAD(P)-linked oxidoreductase"/>
    <property type="match status" value="1"/>
</dbReference>
<dbReference type="InterPro" id="IPR018170">
    <property type="entry name" value="Aldo/ket_reductase_CS"/>
</dbReference>
<sequence length="286" mass="31826">MAKSVTSTVKLNDGVVMPMFGLGVYLIKEESAVLQAVTSALKCGYRLIDTAEYYGNEEGVGKAIKASGIARKDVFVVTKLNCHGRENCFEHFKESLKKLDLGYVDLYLIHHPIGGKILDSYDAMLELKQQGLIRSVGVSNFNIHHLKALEAAGRPQPSVNQIELHVFLRNEGIVKYCNEHGITVMGYSPLARMQKGDDKLLNDIAKKHQKSVAQVLIRWSVQKGYITIPKSSNPERIFENSQVFDFELELRRYEQLGEVATTSVHFLAPTRCSLGGLISNVMAANN</sequence>
<evidence type="ECO:0000256" key="2">
    <source>
        <dbReference type="ARBA" id="ARBA00023002"/>
    </source>
</evidence>
<dbReference type="InterPro" id="IPR023210">
    <property type="entry name" value="NADP_OxRdtase_dom"/>
</dbReference>
<proteinExistence type="inferred from homology"/>
<evidence type="ECO:0000256" key="4">
    <source>
        <dbReference type="PIRSR" id="PIRSR000097-2"/>
    </source>
</evidence>
<protein>
    <recommendedName>
        <fullName evidence="6">NADP-dependent oxidoreductase domain-containing protein</fullName>
    </recommendedName>
</protein>
<evidence type="ECO:0000256" key="3">
    <source>
        <dbReference type="PIRSR" id="PIRSR000097-1"/>
    </source>
</evidence>
<evidence type="ECO:0000313" key="7">
    <source>
        <dbReference type="EMBL" id="KAK2156532.1"/>
    </source>
</evidence>
<dbReference type="PIRSF" id="PIRSF000097">
    <property type="entry name" value="AKR"/>
    <property type="match status" value="1"/>
</dbReference>
<dbReference type="Gene3D" id="3.20.20.100">
    <property type="entry name" value="NADP-dependent oxidoreductase domain"/>
    <property type="match status" value="1"/>
</dbReference>
<feature type="domain" description="NADP-dependent oxidoreductase" evidence="6">
    <location>
        <begin position="30"/>
        <end position="257"/>
    </location>
</feature>
<dbReference type="FunFam" id="3.20.20.100:FF:000015">
    <property type="entry name" value="Oxidoreductase, aldo/keto reductase family"/>
    <property type="match status" value="1"/>
</dbReference>
<dbReference type="PROSITE" id="PS00798">
    <property type="entry name" value="ALDOKETO_REDUCTASE_1"/>
    <property type="match status" value="1"/>
</dbReference>
<dbReference type="PROSITE" id="PS00063">
    <property type="entry name" value="ALDOKETO_REDUCTASE_3"/>
    <property type="match status" value="1"/>
</dbReference>
<dbReference type="Pfam" id="PF00248">
    <property type="entry name" value="Aldo_ket_red"/>
    <property type="match status" value="1"/>
</dbReference>
<feature type="site" description="Lowers pKa of active site Tyr" evidence="5">
    <location>
        <position position="79"/>
    </location>
</feature>
<dbReference type="PANTHER" id="PTHR43827:SF13">
    <property type="entry name" value="ALDO_KETO REDUCTASE FAMILY PROTEIN"/>
    <property type="match status" value="1"/>
</dbReference>
<dbReference type="InterPro" id="IPR020471">
    <property type="entry name" value="AKR"/>
</dbReference>
<organism evidence="7 8">
    <name type="scientific">Paralvinella palmiformis</name>
    <dbReference type="NCBI Taxonomy" id="53620"/>
    <lineage>
        <taxon>Eukaryota</taxon>
        <taxon>Metazoa</taxon>
        <taxon>Spiralia</taxon>
        <taxon>Lophotrochozoa</taxon>
        <taxon>Annelida</taxon>
        <taxon>Polychaeta</taxon>
        <taxon>Sedentaria</taxon>
        <taxon>Canalipalpata</taxon>
        <taxon>Terebellida</taxon>
        <taxon>Terebelliformia</taxon>
        <taxon>Alvinellidae</taxon>
        <taxon>Paralvinella</taxon>
    </lineage>
</organism>
<keyword evidence="2" id="KW-0560">Oxidoreductase</keyword>
<evidence type="ECO:0000256" key="5">
    <source>
        <dbReference type="PIRSR" id="PIRSR000097-3"/>
    </source>
</evidence>
<gene>
    <name evidence="7" type="ORF">LSH36_211g04012</name>
</gene>
<dbReference type="GO" id="GO:0016491">
    <property type="term" value="F:oxidoreductase activity"/>
    <property type="evidence" value="ECO:0007669"/>
    <property type="project" value="UniProtKB-KW"/>
</dbReference>
<evidence type="ECO:0000256" key="1">
    <source>
        <dbReference type="ARBA" id="ARBA00007905"/>
    </source>
</evidence>
<evidence type="ECO:0000313" key="8">
    <source>
        <dbReference type="Proteomes" id="UP001208570"/>
    </source>
</evidence>
<feature type="active site" description="Proton donor" evidence="3">
    <location>
        <position position="54"/>
    </location>
</feature>
<comment type="similarity">
    <text evidence="1">Belongs to the aldo/keto reductase family.</text>
</comment>
<dbReference type="InterPro" id="IPR036812">
    <property type="entry name" value="NAD(P)_OxRdtase_dom_sf"/>
</dbReference>
<comment type="caution">
    <text evidence="7">The sequence shown here is derived from an EMBL/GenBank/DDBJ whole genome shotgun (WGS) entry which is preliminary data.</text>
</comment>
<reference evidence="7" key="1">
    <citation type="journal article" date="2023" name="Mol. Biol. Evol.">
        <title>Third-Generation Sequencing Reveals the Adaptive Role of the Epigenome in Three Deep-Sea Polychaetes.</title>
        <authorList>
            <person name="Perez M."/>
            <person name="Aroh O."/>
            <person name="Sun Y."/>
            <person name="Lan Y."/>
            <person name="Juniper S.K."/>
            <person name="Young C.R."/>
            <person name="Angers B."/>
            <person name="Qian P.Y."/>
        </authorList>
    </citation>
    <scope>NUCLEOTIDE SEQUENCE</scope>
    <source>
        <strain evidence="7">P08H-3</strain>
    </source>
</reference>
<evidence type="ECO:0000259" key="6">
    <source>
        <dbReference type="Pfam" id="PF00248"/>
    </source>
</evidence>
<dbReference type="PROSITE" id="PS00062">
    <property type="entry name" value="ALDOKETO_REDUCTASE_2"/>
    <property type="match status" value="1"/>
</dbReference>
<dbReference type="AlphaFoldDB" id="A0AAD9N479"/>
<dbReference type="PRINTS" id="PR00069">
    <property type="entry name" value="ALDKETRDTASE"/>
</dbReference>
<feature type="binding site" evidence="4">
    <location>
        <position position="110"/>
    </location>
    <ligand>
        <name>substrate</name>
    </ligand>
</feature>
<accession>A0AAD9N479</accession>
<dbReference type="Proteomes" id="UP001208570">
    <property type="component" value="Unassembled WGS sequence"/>
</dbReference>
<dbReference type="PANTHER" id="PTHR43827">
    <property type="entry name" value="2,5-DIKETO-D-GLUCONIC ACID REDUCTASE"/>
    <property type="match status" value="1"/>
</dbReference>